<dbReference type="InterPro" id="IPR041916">
    <property type="entry name" value="Anti_sigma_zinc_sf"/>
</dbReference>
<organism evidence="2 3">
    <name type="scientific">Anaerobacillus alkalilacustris</name>
    <dbReference type="NCBI Taxonomy" id="393763"/>
    <lineage>
        <taxon>Bacteria</taxon>
        <taxon>Bacillati</taxon>
        <taxon>Bacillota</taxon>
        <taxon>Bacilli</taxon>
        <taxon>Bacillales</taxon>
        <taxon>Bacillaceae</taxon>
        <taxon>Anaerobacillus</taxon>
    </lineage>
</organism>
<evidence type="ECO:0000313" key="2">
    <source>
        <dbReference type="EMBL" id="OIJ14339.1"/>
    </source>
</evidence>
<name>A0A1S2LP90_9BACI</name>
<feature type="transmembrane region" description="Helical" evidence="1">
    <location>
        <begin position="85"/>
        <end position="111"/>
    </location>
</feature>
<evidence type="ECO:0000313" key="3">
    <source>
        <dbReference type="Proteomes" id="UP000179524"/>
    </source>
</evidence>
<dbReference type="OrthoDB" id="1955013at2"/>
<dbReference type="AlphaFoldDB" id="A0A1S2LP90"/>
<comment type="caution">
    <text evidence="2">The sequence shown here is derived from an EMBL/GenBank/DDBJ whole genome shotgun (WGS) entry which is preliminary data.</text>
</comment>
<keyword evidence="3" id="KW-1185">Reference proteome</keyword>
<reference evidence="2 3" key="1">
    <citation type="submission" date="2016-10" db="EMBL/GenBank/DDBJ databases">
        <title>Draft genome sequences of four alkaliphilic bacteria belonging to the Anaerobacillus genus.</title>
        <authorList>
            <person name="Bassil N.M."/>
            <person name="Lloyd J.R."/>
        </authorList>
    </citation>
    <scope>NUCLEOTIDE SEQUENCE [LARGE SCALE GENOMIC DNA]</scope>
    <source>
        <strain evidence="2 3">DSM 18345</strain>
    </source>
</reference>
<dbReference type="EMBL" id="MLQR01000020">
    <property type="protein sequence ID" value="OIJ14339.1"/>
    <property type="molecule type" value="Genomic_DNA"/>
</dbReference>
<evidence type="ECO:0008006" key="4">
    <source>
        <dbReference type="Google" id="ProtNLM"/>
    </source>
</evidence>
<evidence type="ECO:0000256" key="1">
    <source>
        <dbReference type="SAM" id="Phobius"/>
    </source>
</evidence>
<gene>
    <name evidence="2" type="ORF">BKP37_08295</name>
</gene>
<accession>A0A1S2LP90</accession>
<keyword evidence="1" id="KW-1133">Transmembrane helix</keyword>
<keyword evidence="1" id="KW-0472">Membrane</keyword>
<dbReference type="RefSeq" id="WP_071309141.1">
    <property type="nucleotide sequence ID" value="NZ_MLQR01000020.1"/>
</dbReference>
<dbReference type="Proteomes" id="UP000179524">
    <property type="component" value="Unassembled WGS sequence"/>
</dbReference>
<protein>
    <recommendedName>
        <fullName evidence="4">Zinc-finger domain-containing protein</fullName>
    </recommendedName>
</protein>
<dbReference type="Gene3D" id="1.10.10.1320">
    <property type="entry name" value="Anti-sigma factor, zinc-finger domain"/>
    <property type="match status" value="1"/>
</dbReference>
<sequence>MNHISRDDLERYAKGELEERQRDECETHLYSCDQCMSTYMSVLEVIGSSLPDIKEESLFTDQIMQKINEDKIDKVAKRPFYEQTFFHYMLAATLTIILMTSGVFQSLTGYIDEVQRTRLSEETPSITNKILETTFIRINNED</sequence>
<proteinExistence type="predicted"/>
<keyword evidence="1" id="KW-0812">Transmembrane</keyword>